<dbReference type="PROSITE" id="PS00092">
    <property type="entry name" value="N6_MTASE"/>
    <property type="match status" value="1"/>
</dbReference>
<dbReference type="Pfam" id="PF17827">
    <property type="entry name" value="PrmC_N"/>
    <property type="match status" value="1"/>
</dbReference>
<evidence type="ECO:0000256" key="4">
    <source>
        <dbReference type="ARBA" id="ARBA00048391"/>
    </source>
</evidence>
<dbReference type="InterPro" id="IPR029063">
    <property type="entry name" value="SAM-dependent_MTases_sf"/>
</dbReference>
<feature type="binding site" evidence="5">
    <location>
        <begin position="119"/>
        <end position="123"/>
    </location>
    <ligand>
        <name>S-adenosyl-L-methionine</name>
        <dbReference type="ChEBI" id="CHEBI:59789"/>
    </ligand>
</feature>
<dbReference type="InterPro" id="IPR007848">
    <property type="entry name" value="Small_mtfrase_dom"/>
</dbReference>
<feature type="binding site" evidence="5">
    <location>
        <position position="142"/>
    </location>
    <ligand>
        <name>S-adenosyl-L-methionine</name>
        <dbReference type="ChEBI" id="CHEBI:59789"/>
    </ligand>
</feature>
<dbReference type="RefSeq" id="WP_027312136.1">
    <property type="nucleotide sequence ID" value="NZ_JBHLZN010000003.1"/>
</dbReference>
<evidence type="ECO:0000256" key="5">
    <source>
        <dbReference type="HAMAP-Rule" id="MF_02126"/>
    </source>
</evidence>
<dbReference type="HAMAP" id="MF_02126">
    <property type="entry name" value="RF_methyltr_PrmC"/>
    <property type="match status" value="1"/>
</dbReference>
<proteinExistence type="inferred from homology"/>
<feature type="binding site" evidence="5">
    <location>
        <begin position="183"/>
        <end position="186"/>
    </location>
    <ligand>
        <name>substrate</name>
    </ligand>
</feature>
<dbReference type="PANTHER" id="PTHR18895:SF74">
    <property type="entry name" value="MTRF1L RELEASE FACTOR GLUTAMINE METHYLTRANSFERASE"/>
    <property type="match status" value="1"/>
</dbReference>
<dbReference type="InterPro" id="IPR040758">
    <property type="entry name" value="PrmC_N"/>
</dbReference>
<keyword evidence="2 5" id="KW-0808">Transferase</keyword>
<gene>
    <name evidence="5 8" type="primary">prmC</name>
    <name evidence="8" type="ORF">ACFFLH_11570</name>
</gene>
<evidence type="ECO:0000256" key="3">
    <source>
        <dbReference type="ARBA" id="ARBA00022691"/>
    </source>
</evidence>
<dbReference type="Proteomes" id="UP001589628">
    <property type="component" value="Unassembled WGS sequence"/>
</dbReference>
<comment type="caution">
    <text evidence="8">The sequence shown here is derived from an EMBL/GenBank/DDBJ whole genome shotgun (WGS) entry which is preliminary data.</text>
</comment>
<dbReference type="Gene3D" id="3.40.50.150">
    <property type="entry name" value="Vaccinia Virus protein VP39"/>
    <property type="match status" value="1"/>
</dbReference>
<dbReference type="InterPro" id="IPR019874">
    <property type="entry name" value="RF_methyltr_PrmC"/>
</dbReference>
<reference evidence="8 9" key="1">
    <citation type="submission" date="2024-09" db="EMBL/GenBank/DDBJ databases">
        <authorList>
            <person name="Sun Q."/>
            <person name="Mori K."/>
        </authorList>
    </citation>
    <scope>NUCLEOTIDE SEQUENCE [LARGE SCALE GENOMIC DNA]</scope>
    <source>
        <strain evidence="8 9">ATCC 51285</strain>
    </source>
</reference>
<feature type="domain" description="Release factor glutamine methyltransferase N-terminal" evidence="7">
    <location>
        <begin position="6"/>
        <end position="74"/>
    </location>
</feature>
<comment type="catalytic activity">
    <reaction evidence="4 5">
        <text>L-glutaminyl-[peptide chain release factor] + S-adenosyl-L-methionine = N(5)-methyl-L-glutaminyl-[peptide chain release factor] + S-adenosyl-L-homocysteine + H(+)</text>
        <dbReference type="Rhea" id="RHEA:42896"/>
        <dbReference type="Rhea" id="RHEA-COMP:10271"/>
        <dbReference type="Rhea" id="RHEA-COMP:10272"/>
        <dbReference type="ChEBI" id="CHEBI:15378"/>
        <dbReference type="ChEBI" id="CHEBI:30011"/>
        <dbReference type="ChEBI" id="CHEBI:57856"/>
        <dbReference type="ChEBI" id="CHEBI:59789"/>
        <dbReference type="ChEBI" id="CHEBI:61891"/>
        <dbReference type="EC" id="2.1.1.297"/>
    </reaction>
</comment>
<dbReference type="CDD" id="cd02440">
    <property type="entry name" value="AdoMet_MTases"/>
    <property type="match status" value="1"/>
</dbReference>
<dbReference type="Pfam" id="PF05175">
    <property type="entry name" value="MTS"/>
    <property type="match status" value="1"/>
</dbReference>
<dbReference type="InterPro" id="IPR004556">
    <property type="entry name" value="HemK-like"/>
</dbReference>
<name>A0ABV5ZCN1_9GAMM</name>
<dbReference type="GO" id="GO:0102559">
    <property type="term" value="F:peptide chain release factor N(5)-glutamine methyltransferase activity"/>
    <property type="evidence" value="ECO:0007669"/>
    <property type="project" value="UniProtKB-EC"/>
</dbReference>
<keyword evidence="3 5" id="KW-0949">S-adenosyl-L-methionine</keyword>
<dbReference type="SUPFAM" id="SSF53335">
    <property type="entry name" value="S-adenosyl-L-methionine-dependent methyltransferases"/>
    <property type="match status" value="1"/>
</dbReference>
<dbReference type="Gene3D" id="1.10.8.10">
    <property type="entry name" value="DNA helicase RuvA subunit, C-terminal domain"/>
    <property type="match status" value="1"/>
</dbReference>
<dbReference type="EC" id="2.1.1.297" evidence="5"/>
<dbReference type="EMBL" id="JBHLZN010000003">
    <property type="protein sequence ID" value="MFB9887052.1"/>
    <property type="molecule type" value="Genomic_DNA"/>
</dbReference>
<dbReference type="GO" id="GO:0032259">
    <property type="term" value="P:methylation"/>
    <property type="evidence" value="ECO:0007669"/>
    <property type="project" value="UniProtKB-KW"/>
</dbReference>
<protein>
    <recommendedName>
        <fullName evidence="5">Release factor glutamine methyltransferase</fullName>
        <shortName evidence="5">RF MTase</shortName>
        <ecNumber evidence="5">2.1.1.297</ecNumber>
    </recommendedName>
    <alternativeName>
        <fullName evidence="5">N5-glutamine methyltransferase PrmC</fullName>
    </alternativeName>
    <alternativeName>
        <fullName evidence="5">Protein-(glutamine-N5) MTase PrmC</fullName>
    </alternativeName>
    <alternativeName>
        <fullName evidence="5">Protein-glutamine N-methyltransferase PrmC</fullName>
    </alternativeName>
</protein>
<dbReference type="PANTHER" id="PTHR18895">
    <property type="entry name" value="HEMK METHYLTRANSFERASE"/>
    <property type="match status" value="1"/>
</dbReference>
<dbReference type="InterPro" id="IPR050320">
    <property type="entry name" value="N5-glutamine_MTase"/>
</dbReference>
<evidence type="ECO:0000256" key="2">
    <source>
        <dbReference type="ARBA" id="ARBA00022679"/>
    </source>
</evidence>
<keyword evidence="9" id="KW-1185">Reference proteome</keyword>
<keyword evidence="1 5" id="KW-0489">Methyltransferase</keyword>
<feature type="binding site" evidence="5">
    <location>
        <position position="169"/>
    </location>
    <ligand>
        <name>S-adenosyl-L-methionine</name>
        <dbReference type="ChEBI" id="CHEBI:59789"/>
    </ligand>
</feature>
<sequence>MPSLAEALHWGTQQLQGGESPAVDARLLLQEAAQVAASRLFAFPEQTLTEADWLRYQHWISRRRQGEPVAYLLGWREFWSLPLEVAPCTLIPRPDTERLVEVALSLTLPEPHGAVLDLGTGTGAIALALASERPAWQVQGVDWQESAVALAQRNAERLNLPVRFYRSHWFDQVQGQFALIVSNPPYIDADDPHLQQGDVRFEPSTALVAAEQGLADLRALVEQAPGYLQQQGWLLLEHGWQQAGAVRALLQQAGFVQVQSWCDLAGHERVSGGCWHAGTY</sequence>
<comment type="similarity">
    <text evidence="5">Belongs to the protein N5-glutamine methyltransferase family. PrmC subfamily.</text>
</comment>
<organism evidence="8 9">
    <name type="scientific">Balneatrix alpica</name>
    <dbReference type="NCBI Taxonomy" id="75684"/>
    <lineage>
        <taxon>Bacteria</taxon>
        <taxon>Pseudomonadati</taxon>
        <taxon>Pseudomonadota</taxon>
        <taxon>Gammaproteobacteria</taxon>
        <taxon>Oceanospirillales</taxon>
        <taxon>Balneatrichaceae</taxon>
        <taxon>Balneatrix</taxon>
    </lineage>
</organism>
<evidence type="ECO:0000313" key="9">
    <source>
        <dbReference type="Proteomes" id="UP001589628"/>
    </source>
</evidence>
<feature type="domain" description="Methyltransferase small" evidence="6">
    <location>
        <begin position="107"/>
        <end position="189"/>
    </location>
</feature>
<accession>A0ABV5ZCN1</accession>
<dbReference type="NCBIfam" id="TIGR03534">
    <property type="entry name" value="RF_mod_PrmC"/>
    <property type="match status" value="1"/>
</dbReference>
<dbReference type="InterPro" id="IPR002052">
    <property type="entry name" value="DNA_methylase_N6_adenine_CS"/>
</dbReference>
<evidence type="ECO:0000256" key="1">
    <source>
        <dbReference type="ARBA" id="ARBA00022603"/>
    </source>
</evidence>
<evidence type="ECO:0000313" key="8">
    <source>
        <dbReference type="EMBL" id="MFB9887052.1"/>
    </source>
</evidence>
<feature type="binding site" evidence="5">
    <location>
        <position position="183"/>
    </location>
    <ligand>
        <name>S-adenosyl-L-methionine</name>
        <dbReference type="ChEBI" id="CHEBI:59789"/>
    </ligand>
</feature>
<comment type="function">
    <text evidence="5">Methylates the class 1 translation termination release factors RF1/PrfA and RF2/PrfB on the glutamine residue of the universally conserved GGQ motif.</text>
</comment>
<evidence type="ECO:0000259" key="6">
    <source>
        <dbReference type="Pfam" id="PF05175"/>
    </source>
</evidence>
<dbReference type="NCBIfam" id="TIGR00536">
    <property type="entry name" value="hemK_fam"/>
    <property type="match status" value="1"/>
</dbReference>
<evidence type="ECO:0000259" key="7">
    <source>
        <dbReference type="Pfam" id="PF17827"/>
    </source>
</evidence>